<dbReference type="Proteomes" id="UP000232323">
    <property type="component" value="Unassembled WGS sequence"/>
</dbReference>
<evidence type="ECO:0000256" key="1">
    <source>
        <dbReference type="SAM" id="Coils"/>
    </source>
</evidence>
<organism evidence="2 3">
    <name type="scientific">Chlamydomonas eustigma</name>
    <dbReference type="NCBI Taxonomy" id="1157962"/>
    <lineage>
        <taxon>Eukaryota</taxon>
        <taxon>Viridiplantae</taxon>
        <taxon>Chlorophyta</taxon>
        <taxon>core chlorophytes</taxon>
        <taxon>Chlorophyceae</taxon>
        <taxon>CS clade</taxon>
        <taxon>Chlamydomonadales</taxon>
        <taxon>Chlamydomonadaceae</taxon>
        <taxon>Chlamydomonas</taxon>
    </lineage>
</organism>
<dbReference type="EMBL" id="BEGY01000052">
    <property type="protein sequence ID" value="GAX80434.1"/>
    <property type="molecule type" value="Genomic_DNA"/>
</dbReference>
<comment type="caution">
    <text evidence="2">The sequence shown here is derived from an EMBL/GenBank/DDBJ whole genome shotgun (WGS) entry which is preliminary data.</text>
</comment>
<proteinExistence type="predicted"/>
<dbReference type="AlphaFoldDB" id="A0A250XBJ1"/>
<name>A0A250XBJ1_9CHLO</name>
<feature type="coiled-coil region" evidence="1">
    <location>
        <begin position="127"/>
        <end position="237"/>
    </location>
</feature>
<evidence type="ECO:0000313" key="3">
    <source>
        <dbReference type="Proteomes" id="UP000232323"/>
    </source>
</evidence>
<evidence type="ECO:0000313" key="2">
    <source>
        <dbReference type="EMBL" id="GAX80434.1"/>
    </source>
</evidence>
<protein>
    <submittedName>
        <fullName evidence="2">Uncharacterized protein</fullName>
    </submittedName>
</protein>
<sequence length="269" mass="28780">MATITEALLAVHGASEASVRAITEKLAGFDCSVDQATDLFLALTDKDLIRVFNLREITIIEVARASVRAKMRRATQDSIPEQPVVMFEASDKEAVEWRVATAEALHKEQLRAAVTETKAAAAEALHKEQLRAANEASEAKAKAAVEAAEAKAKAAVAEAVHKEQLRAANEVAEAKAKAAVDEALYKEQLRAANEVAEARAQAAEAKAKAVAAEALYKEQLRAANEAAEAKAQAAAVETKEIPHTFITDLVSESLQLWMKQGSSGKVKTL</sequence>
<keyword evidence="1" id="KW-0175">Coiled coil</keyword>
<keyword evidence="3" id="KW-1185">Reference proteome</keyword>
<gene>
    <name evidence="2" type="ORF">CEUSTIGMA_g7873.t1</name>
</gene>
<reference evidence="2 3" key="1">
    <citation type="submission" date="2017-08" db="EMBL/GenBank/DDBJ databases">
        <title>Acidophilic green algal genome provides insights into adaptation to an acidic environment.</title>
        <authorList>
            <person name="Hirooka S."/>
            <person name="Hirose Y."/>
            <person name="Kanesaki Y."/>
            <person name="Higuchi S."/>
            <person name="Fujiwara T."/>
            <person name="Onuma R."/>
            <person name="Era A."/>
            <person name="Ohbayashi R."/>
            <person name="Uzuka A."/>
            <person name="Nozaki H."/>
            <person name="Yoshikawa H."/>
            <person name="Miyagishima S.Y."/>
        </authorList>
    </citation>
    <scope>NUCLEOTIDE SEQUENCE [LARGE SCALE GENOMIC DNA]</scope>
    <source>
        <strain evidence="2 3">NIES-2499</strain>
    </source>
</reference>
<accession>A0A250XBJ1</accession>